<gene>
    <name evidence="5" type="ORF">UFOVP699_181</name>
</gene>
<dbReference type="PROSITE" id="PS50093">
    <property type="entry name" value="PKD"/>
    <property type="match status" value="1"/>
</dbReference>
<dbReference type="InterPro" id="IPR035986">
    <property type="entry name" value="PKD_dom_sf"/>
</dbReference>
<dbReference type="Gene3D" id="3.80.10.10">
    <property type="entry name" value="Ribonuclease Inhibitor"/>
    <property type="match status" value="1"/>
</dbReference>
<dbReference type="EMBL" id="LR796670">
    <property type="protein sequence ID" value="CAB4159445.1"/>
    <property type="molecule type" value="Genomic_DNA"/>
</dbReference>
<dbReference type="PANTHER" id="PTHR46652:SF3">
    <property type="entry name" value="LEUCINE-RICH REPEAT-CONTAINING PROTEIN 9"/>
    <property type="match status" value="1"/>
</dbReference>
<protein>
    <submittedName>
        <fullName evidence="5">PKD domain containing protein</fullName>
    </submittedName>
</protein>
<dbReference type="SUPFAM" id="SSF49299">
    <property type="entry name" value="PKD domain"/>
    <property type="match status" value="1"/>
</dbReference>
<dbReference type="Pfam" id="PF13385">
    <property type="entry name" value="Laminin_G_3"/>
    <property type="match status" value="1"/>
</dbReference>
<dbReference type="InterPro" id="IPR000601">
    <property type="entry name" value="PKD_dom"/>
</dbReference>
<dbReference type="Gene3D" id="2.60.40.10">
    <property type="entry name" value="Immunoglobulins"/>
    <property type="match status" value="1"/>
</dbReference>
<dbReference type="InterPro" id="IPR013320">
    <property type="entry name" value="ConA-like_dom_sf"/>
</dbReference>
<reference evidence="5" key="1">
    <citation type="submission" date="2020-04" db="EMBL/GenBank/DDBJ databases">
        <authorList>
            <person name="Chiriac C."/>
            <person name="Salcher M."/>
            <person name="Ghai R."/>
            <person name="Kavagutti S V."/>
        </authorList>
    </citation>
    <scope>NUCLEOTIDE SEQUENCE</scope>
</reference>
<dbReference type="PANTHER" id="PTHR46652">
    <property type="entry name" value="LEUCINE-RICH REPEAT AND IQ DOMAIN-CONTAINING PROTEIN 1-RELATED"/>
    <property type="match status" value="1"/>
</dbReference>
<feature type="region of interest" description="Disordered" evidence="3">
    <location>
        <begin position="524"/>
        <end position="548"/>
    </location>
</feature>
<dbReference type="InterPro" id="IPR032675">
    <property type="entry name" value="LRR_dom_sf"/>
</dbReference>
<accession>A0A6J5NQL4</accession>
<keyword evidence="2" id="KW-0677">Repeat</keyword>
<dbReference type="SUPFAM" id="SSF49899">
    <property type="entry name" value="Concanavalin A-like lectins/glucanases"/>
    <property type="match status" value="1"/>
</dbReference>
<evidence type="ECO:0000259" key="4">
    <source>
        <dbReference type="PROSITE" id="PS50093"/>
    </source>
</evidence>
<organism evidence="5">
    <name type="scientific">uncultured Caudovirales phage</name>
    <dbReference type="NCBI Taxonomy" id="2100421"/>
    <lineage>
        <taxon>Viruses</taxon>
        <taxon>Duplodnaviria</taxon>
        <taxon>Heunggongvirae</taxon>
        <taxon>Uroviricota</taxon>
        <taxon>Caudoviricetes</taxon>
        <taxon>Peduoviridae</taxon>
        <taxon>Maltschvirus</taxon>
        <taxon>Maltschvirus maltsch</taxon>
    </lineage>
</organism>
<dbReference type="InterPro" id="IPR013783">
    <property type="entry name" value="Ig-like_fold"/>
</dbReference>
<dbReference type="SUPFAM" id="SSF52058">
    <property type="entry name" value="L domain-like"/>
    <property type="match status" value="1"/>
</dbReference>
<sequence>MENLFNWGSDSQADRELRQRLEMEALYEQAIRVRQARQSNMAIAGGGSVQATSASFTCTVDTQANLEMYFSFTSTGEPINFTIDWGDGTIHVDEGLGGFYSESHTYSDPAVYTIKVTFDKPSQVLELNFPGFDDDYASLTSITGLQTLANLQEFRADYNSLVSVDFSGMTNLTYIDISDCEDLDTGAPSLTGVNVSGCTSLEYLYLDDSDFSAGIPDLTGLNNLAFIDLDDCNITSIDLSMLPSLRGFDLSNNDDITNVIISNTQPLGNGENVDVDDGSLTQSAVDAILVALSTNEVENGYVDLSGGTNSHPGSTGLDALEVLAEKNWNWNVNEAPPAPPSSVSIPASTDFDIVGNFTIEAFFIDNSVQDGTTFPRLYSFGTYPAANAISIEPGGVYFWANNEQALYSNFSPILDQWHHICIIGSGSTLYMLIDGVQVASSLYEGAIYSQGLPLTIGSGGEVNTGFNGLISNFRLSAAPVYDPAGFTVPTATLTNLEPTKLLILQGTDLASLLTDNSGNGHGGSISGNVSVSNNDPFGSAESSLQFGT</sequence>
<evidence type="ECO:0000256" key="3">
    <source>
        <dbReference type="SAM" id="MobiDB-lite"/>
    </source>
</evidence>
<evidence type="ECO:0000256" key="2">
    <source>
        <dbReference type="ARBA" id="ARBA00022737"/>
    </source>
</evidence>
<dbReference type="Gene3D" id="2.60.120.200">
    <property type="match status" value="1"/>
</dbReference>
<name>A0A6J5NQL4_9CAUD</name>
<dbReference type="CDD" id="cd00146">
    <property type="entry name" value="PKD"/>
    <property type="match status" value="1"/>
</dbReference>
<evidence type="ECO:0000313" key="5">
    <source>
        <dbReference type="EMBL" id="CAB4159445.1"/>
    </source>
</evidence>
<feature type="domain" description="PKD" evidence="4">
    <location>
        <begin position="51"/>
        <end position="117"/>
    </location>
</feature>
<keyword evidence="1" id="KW-0433">Leucine-rich repeat</keyword>
<proteinExistence type="predicted"/>
<dbReference type="InterPro" id="IPR050836">
    <property type="entry name" value="SDS22/Internalin_LRR"/>
</dbReference>
<evidence type="ECO:0000256" key="1">
    <source>
        <dbReference type="ARBA" id="ARBA00022614"/>
    </source>
</evidence>